<dbReference type="Proteomes" id="UP000010473">
    <property type="component" value="Chromosome"/>
</dbReference>
<dbReference type="EMBL" id="CP003653">
    <property type="protein sequence ID" value="AFZ34163.1"/>
    <property type="molecule type" value="Genomic_DNA"/>
</dbReference>
<feature type="region of interest" description="Disordered" evidence="1">
    <location>
        <begin position="1"/>
        <end position="27"/>
    </location>
</feature>
<dbReference type="HOGENOM" id="CLU_205120_0_0_3"/>
<feature type="compositionally biased region" description="Polar residues" evidence="1">
    <location>
        <begin position="17"/>
        <end position="27"/>
    </location>
</feature>
<proteinExistence type="predicted"/>
<gene>
    <name evidence="2" type="ordered locus">Sta7437_0562</name>
</gene>
<feature type="compositionally biased region" description="Basic residues" evidence="1">
    <location>
        <begin position="1"/>
        <end position="12"/>
    </location>
</feature>
<protein>
    <submittedName>
        <fullName evidence="2">Uncharacterized protein</fullName>
    </submittedName>
</protein>
<dbReference type="KEGG" id="scs:Sta7437_0562"/>
<dbReference type="eggNOG" id="ENOG5030QG2">
    <property type="taxonomic scope" value="Bacteria"/>
</dbReference>
<evidence type="ECO:0000313" key="3">
    <source>
        <dbReference type="Proteomes" id="UP000010473"/>
    </source>
</evidence>
<dbReference type="AlphaFoldDB" id="K9XNR4"/>
<evidence type="ECO:0000313" key="2">
    <source>
        <dbReference type="EMBL" id="AFZ34163.1"/>
    </source>
</evidence>
<reference evidence="3" key="1">
    <citation type="journal article" date="2013" name="Proc. Natl. Acad. Sci. U.S.A.">
        <title>Improving the coverage of the cyanobacterial phylum using diversity-driven genome sequencing.</title>
        <authorList>
            <person name="Shih P.M."/>
            <person name="Wu D."/>
            <person name="Latifi A."/>
            <person name="Axen S.D."/>
            <person name="Fewer D.P."/>
            <person name="Talla E."/>
            <person name="Calteau A."/>
            <person name="Cai F."/>
            <person name="Tandeau de Marsac N."/>
            <person name="Rippka R."/>
            <person name="Herdman M."/>
            <person name="Sivonen K."/>
            <person name="Coursin T."/>
            <person name="Laurent T."/>
            <person name="Goodwin L."/>
            <person name="Nolan M."/>
            <person name="Davenport K.W."/>
            <person name="Han C.S."/>
            <person name="Rubin E.M."/>
            <person name="Eisen J.A."/>
            <person name="Woyke T."/>
            <person name="Gugger M."/>
            <person name="Kerfeld C.A."/>
        </authorList>
    </citation>
    <scope>NUCLEOTIDE SEQUENCE [LARGE SCALE GENOMIC DNA]</scope>
    <source>
        <strain evidence="3">ATCC 29371 / PCC 7437</strain>
    </source>
</reference>
<sequence length="58" mass="6927">MGKKSRLRKMRKESHSSENQTTQRDSTQFVEQLEQLGYRLKQIQRSPDLPQQNIEPKI</sequence>
<name>K9XNR4_STAC7</name>
<organism evidence="2 3">
    <name type="scientific">Stanieria cyanosphaera (strain ATCC 29371 / PCC 7437)</name>
    <dbReference type="NCBI Taxonomy" id="111780"/>
    <lineage>
        <taxon>Bacteria</taxon>
        <taxon>Bacillati</taxon>
        <taxon>Cyanobacteriota</taxon>
        <taxon>Cyanophyceae</taxon>
        <taxon>Pleurocapsales</taxon>
        <taxon>Dermocarpellaceae</taxon>
        <taxon>Stanieria</taxon>
    </lineage>
</organism>
<accession>K9XNR4</accession>
<keyword evidence="3" id="KW-1185">Reference proteome</keyword>
<evidence type="ECO:0000256" key="1">
    <source>
        <dbReference type="SAM" id="MobiDB-lite"/>
    </source>
</evidence>